<evidence type="ECO:0000313" key="2">
    <source>
        <dbReference type="Proteomes" id="UP000308886"/>
    </source>
</evidence>
<gene>
    <name evidence="1" type="ORF">E5358_02870</name>
</gene>
<evidence type="ECO:0000313" key="1">
    <source>
        <dbReference type="EMBL" id="TGX83606.1"/>
    </source>
</evidence>
<keyword evidence="2" id="KW-1185">Reference proteome</keyword>
<name>A0AC61QU19_9BACT</name>
<organism evidence="1 2">
    <name type="scientific">Palleniella muris</name>
    <dbReference type="NCBI Taxonomy" id="3038145"/>
    <lineage>
        <taxon>Bacteria</taxon>
        <taxon>Pseudomonadati</taxon>
        <taxon>Bacteroidota</taxon>
        <taxon>Bacteroidia</taxon>
        <taxon>Bacteroidales</taxon>
        <taxon>Prevotellaceae</taxon>
        <taxon>Palleniella</taxon>
    </lineage>
</organism>
<dbReference type="EMBL" id="SRZC01000003">
    <property type="protein sequence ID" value="TGX83606.1"/>
    <property type="molecule type" value="Genomic_DNA"/>
</dbReference>
<dbReference type="Proteomes" id="UP000308886">
    <property type="component" value="Unassembled WGS sequence"/>
</dbReference>
<accession>A0AC61QU19</accession>
<comment type="caution">
    <text evidence="1">The sequence shown here is derived from an EMBL/GenBank/DDBJ whole genome shotgun (WGS) entry which is preliminary data.</text>
</comment>
<reference evidence="1" key="1">
    <citation type="submission" date="2019-04" db="EMBL/GenBank/DDBJ databases">
        <title>Microbes associate with the intestines of laboratory mice.</title>
        <authorList>
            <person name="Navarre W."/>
            <person name="Wong E."/>
            <person name="Huang K."/>
            <person name="Tropini C."/>
            <person name="Ng K."/>
            <person name="Yu B."/>
        </authorList>
    </citation>
    <scope>NUCLEOTIDE SEQUENCE</scope>
    <source>
        <strain evidence="1">NM73_A23</strain>
    </source>
</reference>
<proteinExistence type="predicted"/>
<protein>
    <submittedName>
        <fullName evidence="1">HAD family phosphatase</fullName>
    </submittedName>
</protein>
<sequence length="214" mass="24283">MNTFKVALFDLDGTLMDTEGQYTVFWGKMAAKYRPDVPNLEQIIKGTTLTQIFERYFPDKNWQEEITLALDEWEKQMDYVFIPGALDFIHDIKSHGVRCAIVTSSNIKKMEVVADKVPEFRTLFDRILTSEDFAASKPNPDCYLKGASVFDCKKEECVVFEDAFTGLQAGMSAGIYTIGLATNNSRAQIQDKCNHVLDNFEGLTYDRVTALINE</sequence>